<proteinExistence type="predicted"/>
<organism evidence="2 3">
    <name type="scientific">Jannaschia donghaensis</name>
    <dbReference type="NCBI Taxonomy" id="420998"/>
    <lineage>
        <taxon>Bacteria</taxon>
        <taxon>Pseudomonadati</taxon>
        <taxon>Pseudomonadota</taxon>
        <taxon>Alphaproteobacteria</taxon>
        <taxon>Rhodobacterales</taxon>
        <taxon>Roseobacteraceae</taxon>
        <taxon>Jannaschia</taxon>
    </lineage>
</organism>
<reference evidence="2 3" key="1">
    <citation type="submission" date="2015-07" db="EMBL/GenBank/DDBJ databases">
        <authorList>
            <person name="Noorani M."/>
        </authorList>
    </citation>
    <scope>NUCLEOTIDE SEQUENCE [LARGE SCALE GENOMIC DNA]</scope>
    <source>
        <strain evidence="2 3">CECT 7802</strain>
    </source>
</reference>
<keyword evidence="3" id="KW-1185">Reference proteome</keyword>
<evidence type="ECO:0000313" key="2">
    <source>
        <dbReference type="EMBL" id="CTQ49012.1"/>
    </source>
</evidence>
<name>A0A0M6YF74_9RHOB</name>
<feature type="chain" id="PRO_5005807964" evidence="1">
    <location>
        <begin position="23"/>
        <end position="173"/>
    </location>
</feature>
<dbReference type="Proteomes" id="UP000049222">
    <property type="component" value="Unassembled WGS sequence"/>
</dbReference>
<dbReference type="AlphaFoldDB" id="A0A0M6YF74"/>
<feature type="signal peptide" evidence="1">
    <location>
        <begin position="1"/>
        <end position="22"/>
    </location>
</feature>
<accession>A0A0M6YF74</accession>
<sequence>MRLTSGVYSCAVLAISLGHAHANPARNEMLGAFAGHCFSPYLTPARVKSEIASTGARVDFYDLNPFSDVAPTPGTAITPGTDRRCEVTFDGRHGDAAAEVATSALQAEGITAGTPVPATHANAALPGTTLLAARALNPTRIAVVHTGTRPGPNGVETFLSVERLTPQASEASR</sequence>
<keyword evidence="1" id="KW-0732">Signal</keyword>
<dbReference type="EMBL" id="CXSU01000011">
    <property type="protein sequence ID" value="CTQ49012.1"/>
    <property type="molecule type" value="Genomic_DNA"/>
</dbReference>
<gene>
    <name evidence="2" type="ORF">JDO7802_01020</name>
</gene>
<evidence type="ECO:0000256" key="1">
    <source>
        <dbReference type="SAM" id="SignalP"/>
    </source>
</evidence>
<evidence type="ECO:0000313" key="3">
    <source>
        <dbReference type="Proteomes" id="UP000049222"/>
    </source>
</evidence>
<dbReference type="STRING" id="420998.JDO7802_01020"/>
<protein>
    <submittedName>
        <fullName evidence="2">Uncharacterized protein</fullName>
    </submittedName>
</protein>